<feature type="domain" description="Protein kinase" evidence="2">
    <location>
        <begin position="18"/>
        <end position="275"/>
    </location>
</feature>
<evidence type="ECO:0000313" key="3">
    <source>
        <dbReference type="EMBL" id="ATL28595.1"/>
    </source>
</evidence>
<dbReference type="GO" id="GO:0005524">
    <property type="term" value="F:ATP binding"/>
    <property type="evidence" value="ECO:0007669"/>
    <property type="project" value="InterPro"/>
</dbReference>
<dbReference type="InterPro" id="IPR000719">
    <property type="entry name" value="Prot_kinase_dom"/>
</dbReference>
<keyword evidence="4" id="KW-1185">Reference proteome</keyword>
<organism evidence="3 4">
    <name type="scientific">Streptomyces formicae</name>
    <dbReference type="NCBI Taxonomy" id="1616117"/>
    <lineage>
        <taxon>Bacteria</taxon>
        <taxon>Bacillati</taxon>
        <taxon>Actinomycetota</taxon>
        <taxon>Actinomycetes</taxon>
        <taxon>Kitasatosporales</taxon>
        <taxon>Streptomycetaceae</taxon>
        <taxon>Streptomyces</taxon>
    </lineage>
</organism>
<dbReference type="AlphaFoldDB" id="A0A291QAU9"/>
<dbReference type="Gene3D" id="1.10.510.10">
    <property type="entry name" value="Transferase(Phosphotransferase) domain 1"/>
    <property type="match status" value="1"/>
</dbReference>
<reference evidence="3 4" key="1">
    <citation type="submission" date="2017-08" db="EMBL/GenBank/DDBJ databases">
        <title>Complete Genome Sequence of Streptomyces formicae KY5, the formicamycin producer.</title>
        <authorList>
            <person name="Holmes N.A."/>
            <person name="Devine R."/>
            <person name="Qin Z."/>
            <person name="Seipke R.F."/>
            <person name="Wilkinson B."/>
            <person name="Hutchings M.I."/>
        </authorList>
    </citation>
    <scope>NUCLEOTIDE SEQUENCE [LARGE SCALE GENOMIC DNA]</scope>
    <source>
        <strain evidence="3 4">KY5</strain>
    </source>
</reference>
<dbReference type="InterPro" id="IPR011009">
    <property type="entry name" value="Kinase-like_dom_sf"/>
</dbReference>
<keyword evidence="3" id="KW-0808">Transferase</keyword>
<dbReference type="Proteomes" id="UP000221011">
    <property type="component" value="Chromosome"/>
</dbReference>
<evidence type="ECO:0000256" key="1">
    <source>
        <dbReference type="SAM" id="MobiDB-lite"/>
    </source>
</evidence>
<dbReference type="EMBL" id="CP022685">
    <property type="protein sequence ID" value="ATL28595.1"/>
    <property type="molecule type" value="Genomic_DNA"/>
</dbReference>
<keyword evidence="3" id="KW-0723">Serine/threonine-protein kinase</keyword>
<name>A0A291QAU9_9ACTN</name>
<evidence type="ECO:0000259" key="2">
    <source>
        <dbReference type="PROSITE" id="PS50011"/>
    </source>
</evidence>
<keyword evidence="3" id="KW-0418">Kinase</keyword>
<feature type="region of interest" description="Disordered" evidence="1">
    <location>
        <begin position="275"/>
        <end position="308"/>
    </location>
</feature>
<gene>
    <name evidence="3" type="ORF">KY5_3577</name>
</gene>
<dbReference type="Pfam" id="PF00069">
    <property type="entry name" value="Pkinase"/>
    <property type="match status" value="1"/>
</dbReference>
<dbReference type="RefSeq" id="WP_098243229.1">
    <property type="nucleotide sequence ID" value="NZ_CP022685.1"/>
</dbReference>
<dbReference type="KEGG" id="sfk:KY5_3577"/>
<dbReference type="SMART" id="SM00220">
    <property type="entry name" value="S_TKc"/>
    <property type="match status" value="1"/>
</dbReference>
<accession>A0A291QAU9</accession>
<proteinExistence type="predicted"/>
<dbReference type="SUPFAM" id="SSF56112">
    <property type="entry name" value="Protein kinase-like (PK-like)"/>
    <property type="match status" value="1"/>
</dbReference>
<dbReference type="PROSITE" id="PS50011">
    <property type="entry name" value="PROTEIN_KINASE_DOM"/>
    <property type="match status" value="1"/>
</dbReference>
<sequence>MADTLTELPSEVEAVVRPRAMRVVADRRGSMVWDAESPHGRVAVKVGYAVDGKRGYTALAPAREASVLRALGRPHIAYGTWERGTFSVQPWYDGVALWPLWEYRRKGPQAPIDYETAAQCAEALNRLHSDGWVHGDMQPAHLIADGGIVHLIDLAFAHGGSVNSRYDFPYPGCLVHYEAPEISRAVLATGTATPSPAADVYALGASLLISATGIRPMEYPDHAEREEQRQAVVDNKRRPFDLPGSFGVMVDRMLSYEPYDRPALSEVVAEFRAATKGEPKGKAPTGADPAASPPGRPVGVDPRGGGRG</sequence>
<dbReference type="InterPro" id="IPR051681">
    <property type="entry name" value="Ser/Thr_Kinases-Pseudokinases"/>
</dbReference>
<dbReference type="PANTHER" id="PTHR44329">
    <property type="entry name" value="SERINE/THREONINE-PROTEIN KINASE TNNI3K-RELATED"/>
    <property type="match status" value="1"/>
</dbReference>
<dbReference type="GO" id="GO:0004674">
    <property type="term" value="F:protein serine/threonine kinase activity"/>
    <property type="evidence" value="ECO:0007669"/>
    <property type="project" value="UniProtKB-KW"/>
</dbReference>
<evidence type="ECO:0000313" key="4">
    <source>
        <dbReference type="Proteomes" id="UP000221011"/>
    </source>
</evidence>
<protein>
    <submittedName>
        <fullName evidence="3">Serine/threonine protein kinase</fullName>
    </submittedName>
</protein>